<evidence type="ECO:0000313" key="2">
    <source>
        <dbReference type="EMBL" id="QAY70659.1"/>
    </source>
</evidence>
<protein>
    <submittedName>
        <fullName evidence="2">VOC family protein</fullName>
    </submittedName>
</protein>
<dbReference type="InterPro" id="IPR029068">
    <property type="entry name" value="Glyas_Bleomycin-R_OHBP_Dase"/>
</dbReference>
<dbReference type="Gene3D" id="3.10.180.10">
    <property type="entry name" value="2,3-Dihydroxybiphenyl 1,2-Dioxygenase, domain 1"/>
    <property type="match status" value="1"/>
</dbReference>
<proteinExistence type="predicted"/>
<sequence length="138" mass="14990">MVAFVSHVTVDCRNAYELAQWWKPVLGYQDDPDDPNQPGQAECVIVDPAGQGVSVLFIEVPEPRTVKNRVHLDLRPAQDARDVELERLLAHGATVVQDHRGISGPGTGWVWLADPEGNDFCILRSPAELAATAPPSGS</sequence>
<dbReference type="EMBL" id="CP035493">
    <property type="protein sequence ID" value="QAY70659.1"/>
    <property type="molecule type" value="Genomic_DNA"/>
</dbReference>
<dbReference type="AlphaFoldDB" id="A0A4P6F8L0"/>
<dbReference type="Proteomes" id="UP000292118">
    <property type="component" value="Chromosome"/>
</dbReference>
<organism evidence="2 3">
    <name type="scientific">Xylanimonas protaetiae</name>
    <dbReference type="NCBI Taxonomy" id="2509457"/>
    <lineage>
        <taxon>Bacteria</taxon>
        <taxon>Bacillati</taxon>
        <taxon>Actinomycetota</taxon>
        <taxon>Actinomycetes</taxon>
        <taxon>Micrococcales</taxon>
        <taxon>Promicromonosporaceae</taxon>
        <taxon>Xylanimonas</taxon>
    </lineage>
</organism>
<dbReference type="Pfam" id="PF18029">
    <property type="entry name" value="Glyoxalase_6"/>
    <property type="match status" value="1"/>
</dbReference>
<evidence type="ECO:0000313" key="3">
    <source>
        <dbReference type="Proteomes" id="UP000292118"/>
    </source>
</evidence>
<evidence type="ECO:0000259" key="1">
    <source>
        <dbReference type="Pfam" id="PF18029"/>
    </source>
</evidence>
<dbReference type="InterPro" id="IPR041581">
    <property type="entry name" value="Glyoxalase_6"/>
</dbReference>
<dbReference type="RefSeq" id="WP_129188634.1">
    <property type="nucleotide sequence ID" value="NZ_CP035493.1"/>
</dbReference>
<accession>A0A4P6F8L0</accession>
<feature type="domain" description="Glyoxalase-like" evidence="1">
    <location>
        <begin position="7"/>
        <end position="123"/>
    </location>
</feature>
<dbReference type="PANTHER" id="PTHR35908">
    <property type="entry name" value="HYPOTHETICAL FUSION PROTEIN"/>
    <property type="match status" value="1"/>
</dbReference>
<reference evidence="2 3" key="1">
    <citation type="submission" date="2019-01" db="EMBL/GenBank/DDBJ databases">
        <title>Genome sequencing of strain FW10M-9.</title>
        <authorList>
            <person name="Heo J."/>
            <person name="Kim S.-J."/>
            <person name="Kim J.-S."/>
            <person name="Hong S.-B."/>
            <person name="Kwon S.-W."/>
        </authorList>
    </citation>
    <scope>NUCLEOTIDE SEQUENCE [LARGE SCALE GENOMIC DNA]</scope>
    <source>
        <strain evidence="2 3">FW10M-9</strain>
    </source>
</reference>
<dbReference type="SUPFAM" id="SSF54593">
    <property type="entry name" value="Glyoxalase/Bleomycin resistance protein/Dihydroxybiphenyl dioxygenase"/>
    <property type="match status" value="1"/>
</dbReference>
<name>A0A4P6F8L0_9MICO</name>
<dbReference type="CDD" id="cd06587">
    <property type="entry name" value="VOC"/>
    <property type="match status" value="1"/>
</dbReference>
<dbReference type="OrthoDB" id="5524593at2"/>
<gene>
    <name evidence="2" type="ORF">ET471_12030</name>
</gene>
<dbReference type="KEGG" id="xya:ET471_12030"/>
<keyword evidence="3" id="KW-1185">Reference proteome</keyword>
<dbReference type="PANTHER" id="PTHR35908:SF1">
    <property type="entry name" value="CONSERVED PROTEIN"/>
    <property type="match status" value="1"/>
</dbReference>